<accession>A0A1I5M350</accession>
<dbReference type="EMBL" id="FOXH01000001">
    <property type="protein sequence ID" value="SFP03903.1"/>
    <property type="molecule type" value="Genomic_DNA"/>
</dbReference>
<evidence type="ECO:0000313" key="2">
    <source>
        <dbReference type="Proteomes" id="UP000199306"/>
    </source>
</evidence>
<organism evidence="1 2">
    <name type="scientific">Pseudarcicella hirudinis</name>
    <dbReference type="NCBI Taxonomy" id="1079859"/>
    <lineage>
        <taxon>Bacteria</taxon>
        <taxon>Pseudomonadati</taxon>
        <taxon>Bacteroidota</taxon>
        <taxon>Cytophagia</taxon>
        <taxon>Cytophagales</taxon>
        <taxon>Flectobacillaceae</taxon>
        <taxon>Pseudarcicella</taxon>
    </lineage>
</organism>
<name>A0A1I5M350_9BACT</name>
<keyword evidence="2" id="KW-1185">Reference proteome</keyword>
<dbReference type="STRING" id="1079859.SAMN04515674_101101"/>
<evidence type="ECO:0000313" key="1">
    <source>
        <dbReference type="EMBL" id="SFP03903.1"/>
    </source>
</evidence>
<protein>
    <submittedName>
        <fullName evidence="1">Uncharacterized protein</fullName>
    </submittedName>
</protein>
<gene>
    <name evidence="1" type="ORF">SAMN04515674_101101</name>
</gene>
<dbReference type="Proteomes" id="UP000199306">
    <property type="component" value="Unassembled WGS sequence"/>
</dbReference>
<dbReference type="AlphaFoldDB" id="A0A1I5M350"/>
<reference evidence="1 2" key="1">
    <citation type="submission" date="2016-10" db="EMBL/GenBank/DDBJ databases">
        <authorList>
            <person name="de Groot N.N."/>
        </authorList>
    </citation>
    <scope>NUCLEOTIDE SEQUENCE [LARGE SCALE GENOMIC DNA]</scope>
    <source>
        <strain evidence="2">E92,LMG 26720,CCM 7988</strain>
    </source>
</reference>
<proteinExistence type="predicted"/>
<sequence>MTMKKRILSEKSGKELFTENSFNVSGRETTAQTDLSVKYLETSQ</sequence>